<dbReference type="EMBL" id="JAAOIW010000011">
    <property type="protein sequence ID" value="NHN33345.1"/>
    <property type="molecule type" value="Genomic_DNA"/>
</dbReference>
<keyword evidence="1" id="KW-0175">Coiled coil</keyword>
<reference evidence="2" key="1">
    <citation type="submission" date="2020-03" db="EMBL/GenBank/DDBJ databases">
        <title>Draft sequencing of Paenibacilllus sp. S3N08.</title>
        <authorList>
            <person name="Kim D.-U."/>
        </authorList>
    </citation>
    <scope>NUCLEOTIDE SEQUENCE</scope>
    <source>
        <strain evidence="2">S3N08</strain>
    </source>
</reference>
<keyword evidence="3" id="KW-1185">Reference proteome</keyword>
<evidence type="ECO:0000256" key="1">
    <source>
        <dbReference type="SAM" id="Coils"/>
    </source>
</evidence>
<proteinExistence type="predicted"/>
<accession>A0ABX0JHX9</accession>
<organism evidence="2 3">
    <name type="scientific">Paenibacillus agricola</name>
    <dbReference type="NCBI Taxonomy" id="2716264"/>
    <lineage>
        <taxon>Bacteria</taxon>
        <taxon>Bacillati</taxon>
        <taxon>Bacillota</taxon>
        <taxon>Bacilli</taxon>
        <taxon>Bacillales</taxon>
        <taxon>Paenibacillaceae</taxon>
        <taxon>Paenibacillus</taxon>
    </lineage>
</organism>
<dbReference type="Proteomes" id="UP001165962">
    <property type="component" value="Unassembled WGS sequence"/>
</dbReference>
<evidence type="ECO:0008006" key="4">
    <source>
        <dbReference type="Google" id="ProtNLM"/>
    </source>
</evidence>
<gene>
    <name evidence="2" type="ORF">G9U52_26390</name>
</gene>
<sequence>MKELHVILSFISICIGCNRRTEEIIEDFGKMDVAALEKKMEERDISLYPVTCSHCGKSTLPTIMRLFDRQQQRIITEAKIGTDVPVIDGERAGYVYSRTEEEQAEIDRGLSKWLDTVIEQSEPFWEQFENYSLVHWNAFIMELSKQDYEDAYISCGWKPLDRKSTVFMYRKNINLLLKSEGSSKGFWRAANQRMFRHFVDLGIESWDIKKDIKLFGRERVRFFVLNLPIPEELEGLRSRCIGDLVKKENNEQALLYRRIEQLSDRLENSNLRANRLQHEVGNLQDRLGAAYRDIEQLKVAQVEVMQESGQSDKIKRLKALIFELKEENKNLYNRSPDIEQSNTNNLEISETAPMVEERDNSKQLAGKTVAFFGGWRSDLKKVFPCKIILHDGKRHDPDFYSALRTADTYVVWWEFISHESMWEIKEWAADRGINVFYLRGMNIGKALQSIRL</sequence>
<evidence type="ECO:0000313" key="2">
    <source>
        <dbReference type="EMBL" id="NHN33345.1"/>
    </source>
</evidence>
<protein>
    <recommendedName>
        <fullName evidence="4">DUF2325 domain-containing protein</fullName>
    </recommendedName>
</protein>
<name>A0ABX0JHX9_9BACL</name>
<feature type="coiled-coil region" evidence="1">
    <location>
        <begin position="245"/>
        <end position="286"/>
    </location>
</feature>
<dbReference type="RefSeq" id="WP_166153641.1">
    <property type="nucleotide sequence ID" value="NZ_JAAOIW010000011.1"/>
</dbReference>
<evidence type="ECO:0000313" key="3">
    <source>
        <dbReference type="Proteomes" id="UP001165962"/>
    </source>
</evidence>
<comment type="caution">
    <text evidence="2">The sequence shown here is derived from an EMBL/GenBank/DDBJ whole genome shotgun (WGS) entry which is preliminary data.</text>
</comment>